<dbReference type="EC" id="3.2.1.21" evidence="3"/>
<dbReference type="SUPFAM" id="SSF52279">
    <property type="entry name" value="Beta-D-glucan exohydrolase, C-terminal domain"/>
    <property type="match status" value="1"/>
</dbReference>
<organism evidence="9 10">
    <name type="scientific">Actinomadura alba</name>
    <dbReference type="NCBI Taxonomy" id="406431"/>
    <lineage>
        <taxon>Bacteria</taxon>
        <taxon>Bacillati</taxon>
        <taxon>Actinomycetota</taxon>
        <taxon>Actinomycetes</taxon>
        <taxon>Streptosporangiales</taxon>
        <taxon>Thermomonosporaceae</taxon>
        <taxon>Actinomadura</taxon>
    </lineage>
</organism>
<evidence type="ECO:0000256" key="2">
    <source>
        <dbReference type="ARBA" id="ARBA00005336"/>
    </source>
</evidence>
<dbReference type="Pfam" id="PF01915">
    <property type="entry name" value="Glyco_hydro_3_C"/>
    <property type="match status" value="1"/>
</dbReference>
<keyword evidence="10" id="KW-1185">Reference proteome</keyword>
<evidence type="ECO:0000256" key="6">
    <source>
        <dbReference type="ARBA" id="ARBA00023295"/>
    </source>
</evidence>
<feature type="compositionally biased region" description="Low complexity" evidence="7">
    <location>
        <begin position="8"/>
        <end position="26"/>
    </location>
</feature>
<comment type="caution">
    <text evidence="9">The sequence shown here is derived from an EMBL/GenBank/DDBJ whole genome shotgun (WGS) entry which is preliminary data.</text>
</comment>
<comment type="catalytic activity">
    <reaction evidence="1">
        <text>Hydrolysis of terminal, non-reducing beta-D-glucosyl residues with release of beta-D-glucose.</text>
        <dbReference type="EC" id="3.2.1.21"/>
    </reaction>
</comment>
<dbReference type="PANTHER" id="PTHR30620:SF16">
    <property type="entry name" value="LYSOSOMAL BETA GLUCOSIDASE"/>
    <property type="match status" value="1"/>
</dbReference>
<dbReference type="InterPro" id="IPR002772">
    <property type="entry name" value="Glyco_hydro_3_C"/>
</dbReference>
<dbReference type="EMBL" id="JABVEC010000021">
    <property type="protein sequence ID" value="MBC6468793.1"/>
    <property type="molecule type" value="Genomic_DNA"/>
</dbReference>
<keyword evidence="6" id="KW-0326">Glycosidase</keyword>
<dbReference type="Pfam" id="PF00933">
    <property type="entry name" value="Glyco_hydro_3"/>
    <property type="match status" value="1"/>
</dbReference>
<evidence type="ECO:0000256" key="4">
    <source>
        <dbReference type="ARBA" id="ARBA00022729"/>
    </source>
</evidence>
<gene>
    <name evidence="9" type="ORF">HKK74_25335</name>
</gene>
<dbReference type="InterPro" id="IPR036881">
    <property type="entry name" value="Glyco_hydro_3_C_sf"/>
</dbReference>
<dbReference type="Gene3D" id="3.20.20.300">
    <property type="entry name" value="Glycoside hydrolase, family 3, N-terminal domain"/>
    <property type="match status" value="1"/>
</dbReference>
<dbReference type="InterPro" id="IPR036962">
    <property type="entry name" value="Glyco_hydro_3_N_sf"/>
</dbReference>
<reference evidence="9 10" key="1">
    <citation type="submission" date="2020-06" db="EMBL/GenBank/DDBJ databases">
        <title>Actinomadura xiongansis sp. nov., isolated from soil of Baiyangdian.</title>
        <authorList>
            <person name="Zhang X."/>
        </authorList>
    </citation>
    <scope>NUCLEOTIDE SEQUENCE [LARGE SCALE GENOMIC DNA]</scope>
    <source>
        <strain evidence="9 10">HBUM206468</strain>
    </source>
</reference>
<dbReference type="InterPro" id="IPR001764">
    <property type="entry name" value="Glyco_hydro_3_N"/>
</dbReference>
<dbReference type="SMART" id="SM01217">
    <property type="entry name" value="Fn3_like"/>
    <property type="match status" value="1"/>
</dbReference>
<keyword evidence="5 9" id="KW-0378">Hydrolase</keyword>
<name>A0ABR7LWJ6_9ACTN</name>
<proteinExistence type="inferred from homology"/>
<evidence type="ECO:0000313" key="10">
    <source>
        <dbReference type="Proteomes" id="UP000805614"/>
    </source>
</evidence>
<dbReference type="Gene3D" id="3.40.50.1700">
    <property type="entry name" value="Glycoside hydrolase family 3 C-terminal domain"/>
    <property type="match status" value="1"/>
</dbReference>
<evidence type="ECO:0000256" key="7">
    <source>
        <dbReference type="SAM" id="MobiDB-lite"/>
    </source>
</evidence>
<keyword evidence="4" id="KW-0732">Signal</keyword>
<dbReference type="PANTHER" id="PTHR30620">
    <property type="entry name" value="PERIPLASMIC BETA-GLUCOSIDASE-RELATED"/>
    <property type="match status" value="1"/>
</dbReference>
<dbReference type="RefSeq" id="WP_187245837.1">
    <property type="nucleotide sequence ID" value="NZ_BAAAOK010000035.1"/>
</dbReference>
<dbReference type="GO" id="GO:0016787">
    <property type="term" value="F:hydrolase activity"/>
    <property type="evidence" value="ECO:0007669"/>
    <property type="project" value="UniProtKB-KW"/>
</dbReference>
<dbReference type="Pfam" id="PF14310">
    <property type="entry name" value="Fn3-like"/>
    <property type="match status" value="1"/>
</dbReference>
<protein>
    <recommendedName>
        <fullName evidence="3">beta-glucosidase</fullName>
        <ecNumber evidence="3">3.2.1.21</ecNumber>
    </recommendedName>
</protein>
<dbReference type="InterPro" id="IPR026891">
    <property type="entry name" value="Fn3-like"/>
</dbReference>
<dbReference type="InterPro" id="IPR017853">
    <property type="entry name" value="GH"/>
</dbReference>
<feature type="domain" description="Fibronectin type III-like" evidence="8">
    <location>
        <begin position="705"/>
        <end position="774"/>
    </location>
</feature>
<evidence type="ECO:0000256" key="3">
    <source>
        <dbReference type="ARBA" id="ARBA00012744"/>
    </source>
</evidence>
<feature type="region of interest" description="Disordered" evidence="7">
    <location>
        <begin position="1"/>
        <end position="27"/>
    </location>
</feature>
<dbReference type="PRINTS" id="PR00133">
    <property type="entry name" value="GLHYDRLASE3"/>
</dbReference>
<evidence type="ECO:0000256" key="5">
    <source>
        <dbReference type="ARBA" id="ARBA00022801"/>
    </source>
</evidence>
<accession>A0ABR7LWJ6</accession>
<dbReference type="Proteomes" id="UP000805614">
    <property type="component" value="Unassembled WGS sequence"/>
</dbReference>
<dbReference type="InterPro" id="IPR051915">
    <property type="entry name" value="Cellulose_Degrad_GH3"/>
</dbReference>
<comment type="similarity">
    <text evidence="2">Belongs to the glycosyl hydrolase 3 family.</text>
</comment>
<sequence length="786" mass="83650">MSWPTPPASRHTSASTSTAHPSTPRRAGTALAVRQNVPGTPRSDLPAAASGNDIELTVEISYMTAAQRTRPWLDSSLPTAARVDALLAEMTLAEKVGQTHQVANIHPHDDAAQLAQGRIGSSLFASGATGGNERDEGVLAANIDEAQRHAVEESRLGIPVLFGRDVIHGHRTVCPIPLGLAASWDEDLLEEVARVAASEAVVDGVAWTFAPMVDISEEPRWGRVAESLGETPVLSGRLAAALVRGFQGVDPGDPDRIAACVKHFAGYGLSAGGRDYDTVSVGENTLRNLHLRPFRSAVQAGVRTVMAAFNDVDGIPMHAHRHLLRDVLKGEWGFDGVVVADWNGIGQLVNQGVAADLRDAARQGIEAGVDLDMCSGSYAAHLADLVESGEVDVALVDDAVRRILGLKFELGLFERPYVGDPGRSNAPTPQSRVVALRAAQAAHVLVANNGVLPLDPSSGTVHLTGPYAEAGEELLGTWTLDGRGEDVVAPATAFRKRLGEERLLVTDGRFSDRAVQQVRNADVTVAVVGEHPWRSGEANSVTDIGLPAGQIEYVQQLARIGKPLVVVVYTGRPLELGPVLDAADAVLVVWHPGVEAGNALASVVFGDVSPHGRLPMTFPLTTGHIPTSTHQRPTGRLIEHDEDDRLGRYLDDLVFARLPFGHGLSYTTFAYGDLRAAGSIELAREGGSVEVEVDVTNTGERPGRETVQLSFRDLVAEVTRPLTELLDWAHLDLAPGEKGTARFTVRAEQLSYFGRDNRERIDVGDVVLTAGPDALHGSSLAIAVTG</sequence>
<dbReference type="SUPFAM" id="SSF51445">
    <property type="entry name" value="(Trans)glycosidases"/>
    <property type="match status" value="1"/>
</dbReference>
<dbReference type="InterPro" id="IPR013783">
    <property type="entry name" value="Ig-like_fold"/>
</dbReference>
<evidence type="ECO:0000313" key="9">
    <source>
        <dbReference type="EMBL" id="MBC6468793.1"/>
    </source>
</evidence>
<evidence type="ECO:0000256" key="1">
    <source>
        <dbReference type="ARBA" id="ARBA00000448"/>
    </source>
</evidence>
<evidence type="ECO:0000259" key="8">
    <source>
        <dbReference type="SMART" id="SM01217"/>
    </source>
</evidence>
<dbReference type="Gene3D" id="2.60.40.10">
    <property type="entry name" value="Immunoglobulins"/>
    <property type="match status" value="1"/>
</dbReference>